<dbReference type="PANTHER" id="PTHR46060">
    <property type="entry name" value="MARINER MOS1 TRANSPOSASE-LIKE PROTEIN"/>
    <property type="match status" value="1"/>
</dbReference>
<dbReference type="InterPro" id="IPR036397">
    <property type="entry name" value="RNaseH_sf"/>
</dbReference>
<dbReference type="GO" id="GO:0003676">
    <property type="term" value="F:nucleic acid binding"/>
    <property type="evidence" value="ECO:0007669"/>
    <property type="project" value="InterPro"/>
</dbReference>
<dbReference type="AlphaFoldDB" id="A0A151MA26"/>
<dbReference type="Gene3D" id="3.30.420.10">
    <property type="entry name" value="Ribonuclease H-like superfamily/Ribonuclease H"/>
    <property type="match status" value="1"/>
</dbReference>
<evidence type="ECO:0000313" key="3">
    <source>
        <dbReference type="Proteomes" id="UP000050525"/>
    </source>
</evidence>
<proteinExistence type="predicted"/>
<dbReference type="InterPro" id="IPR041426">
    <property type="entry name" value="Mos1_HTH"/>
</dbReference>
<feature type="domain" description="Mos1 transposase HTH" evidence="1">
    <location>
        <begin position="13"/>
        <end position="58"/>
    </location>
</feature>
<organism evidence="2 3">
    <name type="scientific">Alligator mississippiensis</name>
    <name type="common">American alligator</name>
    <dbReference type="NCBI Taxonomy" id="8496"/>
    <lineage>
        <taxon>Eukaryota</taxon>
        <taxon>Metazoa</taxon>
        <taxon>Chordata</taxon>
        <taxon>Craniata</taxon>
        <taxon>Vertebrata</taxon>
        <taxon>Euteleostomi</taxon>
        <taxon>Archelosauria</taxon>
        <taxon>Archosauria</taxon>
        <taxon>Crocodylia</taxon>
        <taxon>Alligatoridae</taxon>
        <taxon>Alligatorinae</taxon>
        <taxon>Alligator</taxon>
    </lineage>
</organism>
<sequence length="357" mass="40571">MATQLAVCTKEEQRSVIRFLWAEGVPPSEIHRRIVAQYGKNCLAQRKVYEWVEKFKHGRTSVVDEPRAGRPNTATTEDNIAKVDAAVRASKRVSIPELVAEVGVSAGSIHAILHDHLNYQKVCARWVPKQLTDVHKRQRVEVCTQLLQHLQDEGEGFLSRIVTGDETWVHHYDPESKRQNMQWKCTSSPPPKKIHTQPPSGKVLLILFWDCLGPLLVHSMECAVTVNSSTYFHVLQNHLEPAIRIKRPGKLKQGVLLQLENVRPHSAQVTLETLHGLGFEILPYPPYSPDLAPSDYHMFGPLKEALRGHRFTSDAEVQHAVQEWLSQLPESFFEDGIKKLVTRWNTCVAKQGDYVEK</sequence>
<accession>A0A151MA26</accession>
<protein>
    <submittedName>
        <fullName evidence="2">Histone-lysine N-methyltransferase SETMAR</fullName>
    </submittedName>
</protein>
<keyword evidence="3" id="KW-1185">Reference proteome</keyword>
<dbReference type="GO" id="GO:0008168">
    <property type="term" value="F:methyltransferase activity"/>
    <property type="evidence" value="ECO:0007669"/>
    <property type="project" value="UniProtKB-KW"/>
</dbReference>
<dbReference type="EMBL" id="AKHW03006295">
    <property type="protein sequence ID" value="KYO21352.1"/>
    <property type="molecule type" value="Genomic_DNA"/>
</dbReference>
<evidence type="ECO:0000313" key="2">
    <source>
        <dbReference type="EMBL" id="KYO21352.1"/>
    </source>
</evidence>
<name>A0A151MA26_ALLMI</name>
<dbReference type="Pfam" id="PF01359">
    <property type="entry name" value="Transposase_1"/>
    <property type="match status" value="1"/>
</dbReference>
<dbReference type="Pfam" id="PF17906">
    <property type="entry name" value="HTH_48"/>
    <property type="match status" value="1"/>
</dbReference>
<dbReference type="PhylomeDB" id="A0A151MA26"/>
<dbReference type="InterPro" id="IPR001888">
    <property type="entry name" value="Transposase_1"/>
</dbReference>
<dbReference type="InterPro" id="IPR052709">
    <property type="entry name" value="Transposase-MT_Hybrid"/>
</dbReference>
<dbReference type="STRING" id="8496.A0A151MA26"/>
<comment type="caution">
    <text evidence="2">The sequence shown here is derived from an EMBL/GenBank/DDBJ whole genome shotgun (WGS) entry which is preliminary data.</text>
</comment>
<dbReference type="Gene3D" id="1.10.10.1450">
    <property type="match status" value="1"/>
</dbReference>
<reference evidence="2 3" key="1">
    <citation type="journal article" date="2012" name="Genome Biol.">
        <title>Sequencing three crocodilian genomes to illuminate the evolution of archosaurs and amniotes.</title>
        <authorList>
            <person name="St John J.A."/>
            <person name="Braun E.L."/>
            <person name="Isberg S.R."/>
            <person name="Miles L.G."/>
            <person name="Chong A.Y."/>
            <person name="Gongora J."/>
            <person name="Dalzell P."/>
            <person name="Moran C."/>
            <person name="Bed'hom B."/>
            <person name="Abzhanov A."/>
            <person name="Burgess S.C."/>
            <person name="Cooksey A.M."/>
            <person name="Castoe T.A."/>
            <person name="Crawford N.G."/>
            <person name="Densmore L.D."/>
            <person name="Drew J.C."/>
            <person name="Edwards S.V."/>
            <person name="Faircloth B.C."/>
            <person name="Fujita M.K."/>
            <person name="Greenwold M.J."/>
            <person name="Hoffmann F.G."/>
            <person name="Howard J.M."/>
            <person name="Iguchi T."/>
            <person name="Janes D.E."/>
            <person name="Khan S.Y."/>
            <person name="Kohno S."/>
            <person name="de Koning A.J."/>
            <person name="Lance S.L."/>
            <person name="McCarthy F.M."/>
            <person name="McCormack J.E."/>
            <person name="Merchant M.E."/>
            <person name="Peterson D.G."/>
            <person name="Pollock D.D."/>
            <person name="Pourmand N."/>
            <person name="Raney B.J."/>
            <person name="Roessler K.A."/>
            <person name="Sanford J.R."/>
            <person name="Sawyer R.H."/>
            <person name="Schmidt C.J."/>
            <person name="Triplett E.W."/>
            <person name="Tuberville T.D."/>
            <person name="Venegas-Anaya M."/>
            <person name="Howard J.T."/>
            <person name="Jarvis E.D."/>
            <person name="Guillette L.J.Jr."/>
            <person name="Glenn T.C."/>
            <person name="Green R.E."/>
            <person name="Ray D.A."/>
        </authorList>
    </citation>
    <scope>NUCLEOTIDE SEQUENCE [LARGE SCALE GENOMIC DNA]</scope>
    <source>
        <strain evidence="2">KSC_2009_1</strain>
    </source>
</reference>
<gene>
    <name evidence="2" type="primary">SETMARL</name>
    <name evidence="2" type="ORF">Y1Q_0001585</name>
</gene>
<dbReference type="PANTHER" id="PTHR46060:SF1">
    <property type="entry name" value="MARINER MOS1 TRANSPOSASE-LIKE PROTEIN"/>
    <property type="match status" value="1"/>
</dbReference>
<evidence type="ECO:0000259" key="1">
    <source>
        <dbReference type="Pfam" id="PF17906"/>
    </source>
</evidence>
<dbReference type="Proteomes" id="UP000050525">
    <property type="component" value="Unassembled WGS sequence"/>
</dbReference>
<dbReference type="GO" id="GO:0032259">
    <property type="term" value="P:methylation"/>
    <property type="evidence" value="ECO:0007669"/>
    <property type="project" value="UniProtKB-KW"/>
</dbReference>